<gene>
    <name evidence="2" type="ORF">ILYODFUR_006897</name>
</gene>
<accession>A0ABV0T7H7</accession>
<feature type="compositionally biased region" description="Polar residues" evidence="1">
    <location>
        <begin position="742"/>
        <end position="756"/>
    </location>
</feature>
<protein>
    <submittedName>
        <fullName evidence="2">Uncharacterized protein</fullName>
    </submittedName>
</protein>
<dbReference type="EMBL" id="JAHRIQ010023603">
    <property type="protein sequence ID" value="MEQ2228237.1"/>
    <property type="molecule type" value="Genomic_DNA"/>
</dbReference>
<name>A0ABV0T7H7_9TELE</name>
<proteinExistence type="predicted"/>
<feature type="compositionally biased region" description="Basic and acidic residues" evidence="1">
    <location>
        <begin position="511"/>
        <end position="521"/>
    </location>
</feature>
<evidence type="ECO:0000256" key="1">
    <source>
        <dbReference type="SAM" id="MobiDB-lite"/>
    </source>
</evidence>
<feature type="region of interest" description="Disordered" evidence="1">
    <location>
        <begin position="476"/>
        <end position="795"/>
    </location>
</feature>
<feature type="compositionally biased region" description="Polar residues" evidence="1">
    <location>
        <begin position="674"/>
        <end position="697"/>
    </location>
</feature>
<sequence length="939" mass="99851">MDSEDVQACPTNMMDYSAISRRRFYSELESHPNSKMAKTFNLPAEALESSVATKRRDGRFSASPDSDGISSPSEREARGSPYINTDCCLNEHSPGGNSHTSTLPQDLLTVVTSGMNEAFIVTPVNGDQNSWSTNFGFTHSRQTGSEMHESFCKHEEHDGKNDEICSESVGREGKLSLSDISCRGSNGNEFTSLSSGEMVVRSHSFCLEEQSLIAFSSLEDSSISPAASSVSVPCESNLQSAALPDVCKTSTERVTTERMGHRSLGVTFTQANSMENLTEEEDIATFSSLVPLPCEGEGGLYMTFICETPTDQTKQPRSSGAEAERLQQVSEELTPELGKTFVSTMSGMQDSDDDVHTSTPVQSIGNKIPSLTFLSPCIENVICPGFQLEKRQQTSVTSKGRQVASVTPSVCKVNKTELQKVPKSELGAVKSKVLTRMSQHAAVPGTAKLQKSMQVNKRTTFRIAASKVMSRCMGVGAVSKTSDPNGQVNKRDASSGVTAKQLCGPAAASSPDHHPDVKEHVSVSQCSKSSFEGTRGSTSQVSEASAQHTASLRCASTAEKSSAGNGQVDPKATPKKDVLNKIGVSSGSTSGKDRPNVSMMRPCWSSEGLSSSRPPKEKKAAQWATASFTVSHDDIVKSSTKAGNPQCPSRHKHIEEANSPADNSRGVKKISLVAETSKSTMAGAQLNESKSRSQGQPSPRRGRGASLSQPPAASPRPAPLSTRHKLGALGRVESKISRTVGKVQSNVTSEGSQRAQATEEPPIGIKHQRNTPRPSQTPSRSSLMVPPSTPAVRLPRKIPGLCQESKSTPVSGGAAHKPTPLKSVVLKARLISTPAKNSGSAVTTACRSATSTSKVSSSSAVSPHIKPSYGRPVGLTPGGTESSKLLVCTSRLSLSNIHVRLTAKGLLRNIQLLSRCRKSPVVFQAVGIALRLQGKLSFP</sequence>
<organism evidence="2 3">
    <name type="scientific">Ilyodon furcidens</name>
    <name type="common">goldbreast splitfin</name>
    <dbReference type="NCBI Taxonomy" id="33524"/>
    <lineage>
        <taxon>Eukaryota</taxon>
        <taxon>Metazoa</taxon>
        <taxon>Chordata</taxon>
        <taxon>Craniata</taxon>
        <taxon>Vertebrata</taxon>
        <taxon>Euteleostomi</taxon>
        <taxon>Actinopterygii</taxon>
        <taxon>Neopterygii</taxon>
        <taxon>Teleostei</taxon>
        <taxon>Neoteleostei</taxon>
        <taxon>Acanthomorphata</taxon>
        <taxon>Ovalentaria</taxon>
        <taxon>Atherinomorphae</taxon>
        <taxon>Cyprinodontiformes</taxon>
        <taxon>Goodeidae</taxon>
        <taxon>Ilyodon</taxon>
    </lineage>
</organism>
<feature type="compositionally biased region" description="Low complexity" evidence="1">
    <location>
        <begin position="771"/>
        <end position="782"/>
    </location>
</feature>
<comment type="caution">
    <text evidence="2">The sequence shown here is derived from an EMBL/GenBank/DDBJ whole genome shotgun (WGS) entry which is preliminary data.</text>
</comment>
<feature type="compositionally biased region" description="Polar residues" evidence="1">
    <location>
        <begin position="637"/>
        <end position="647"/>
    </location>
</feature>
<feature type="region of interest" description="Disordered" evidence="1">
    <location>
        <begin position="49"/>
        <end position="101"/>
    </location>
</feature>
<evidence type="ECO:0000313" key="3">
    <source>
        <dbReference type="Proteomes" id="UP001482620"/>
    </source>
</evidence>
<reference evidence="2 3" key="1">
    <citation type="submission" date="2021-06" db="EMBL/GenBank/DDBJ databases">
        <authorList>
            <person name="Palmer J.M."/>
        </authorList>
    </citation>
    <scope>NUCLEOTIDE SEQUENCE [LARGE SCALE GENOMIC DNA]</scope>
    <source>
        <strain evidence="3">if_2019</strain>
        <tissue evidence="2">Muscle</tissue>
    </source>
</reference>
<feature type="compositionally biased region" description="Polar residues" evidence="1">
    <location>
        <begin position="479"/>
        <end position="488"/>
    </location>
</feature>
<dbReference type="Proteomes" id="UP001482620">
    <property type="component" value="Unassembled WGS sequence"/>
</dbReference>
<feature type="compositionally biased region" description="Polar residues" evidence="1">
    <location>
        <begin position="522"/>
        <end position="550"/>
    </location>
</feature>
<evidence type="ECO:0000313" key="2">
    <source>
        <dbReference type="EMBL" id="MEQ2228237.1"/>
    </source>
</evidence>
<keyword evidence="3" id="KW-1185">Reference proteome</keyword>